<keyword evidence="4" id="KW-1185">Reference proteome</keyword>
<feature type="signal peptide" evidence="2">
    <location>
        <begin position="1"/>
        <end position="23"/>
    </location>
</feature>
<dbReference type="OMA" id="IQHRIEG"/>
<feature type="compositionally biased region" description="Basic and acidic residues" evidence="1">
    <location>
        <begin position="141"/>
        <end position="152"/>
    </location>
</feature>
<feature type="region of interest" description="Disordered" evidence="1">
    <location>
        <begin position="135"/>
        <end position="188"/>
    </location>
</feature>
<dbReference type="InterPro" id="IPR011695">
    <property type="entry name" value="Tash_PEST_motif"/>
</dbReference>
<feature type="compositionally biased region" description="Low complexity" evidence="1">
    <location>
        <begin position="270"/>
        <end position="284"/>
    </location>
</feature>
<dbReference type="InParanoid" id="Q4N862"/>
<accession>Q4N862</accession>
<dbReference type="Pfam" id="PF07708">
    <property type="entry name" value="Tash_PEST"/>
    <property type="match status" value="1"/>
</dbReference>
<feature type="compositionally biased region" description="Basic and acidic residues" evidence="1">
    <location>
        <begin position="319"/>
        <end position="328"/>
    </location>
</feature>
<dbReference type="RefSeq" id="XP_766129.1">
    <property type="nucleotide sequence ID" value="XM_761036.1"/>
</dbReference>
<organism evidence="3 4">
    <name type="scientific">Theileria parva</name>
    <name type="common">East coast fever infection agent</name>
    <dbReference type="NCBI Taxonomy" id="5875"/>
    <lineage>
        <taxon>Eukaryota</taxon>
        <taxon>Sar</taxon>
        <taxon>Alveolata</taxon>
        <taxon>Apicomplexa</taxon>
        <taxon>Aconoidasida</taxon>
        <taxon>Piroplasmida</taxon>
        <taxon>Theileriidae</taxon>
        <taxon>Theileria</taxon>
    </lineage>
</organism>
<feature type="chain" id="PRO_5004241670" evidence="2">
    <location>
        <begin position="24"/>
        <end position="394"/>
    </location>
</feature>
<proteinExistence type="predicted"/>
<dbReference type="GeneID" id="3503579"/>
<sequence length="394" mass="45557">MVKLNILCLLVILILYHIKIVSSIVFDIKNISNSKVEVVRTVENGMTKTVIYSTPERKITEVRDGYKIIWMADPGEYLKCLNYYEFLWKKNILISVESNNPSKDMSFFYKRGENYPRIAGVNFVVKFEKNLYHSTKTPKKRKDDTKKGETDKKPKKRKAETDDTGEPEKKIRSQPNETTEPQQQPPLVPETIHFEISDSEDETIDQYEPLDLSQHFKKPTQPSHPFAPQSIHFEISSDDDEFDDDEEEPLDLSIHQEPLDLSIKPKPTETTTQQQLVPVTTTVEMESNKDTQIEESTEEHKKQQRKFLMESLKKKIQHRIEGKSKKLGPETIQFEVSSDEEESDISDKELLFSSSDTEDEPELISEQTPMIVISDSEDEQEPGKKGDLPDKEKS</sequence>
<protein>
    <submittedName>
        <fullName evidence="3">Tash1 protein, putative</fullName>
    </submittedName>
</protein>
<evidence type="ECO:0000313" key="3">
    <source>
        <dbReference type="EMBL" id="EAN33846.1"/>
    </source>
</evidence>
<name>Q4N862_THEPA</name>
<dbReference type="Proteomes" id="UP000001949">
    <property type="component" value="Unassembled WGS sequence"/>
</dbReference>
<dbReference type="eggNOG" id="ENOG502QX6F">
    <property type="taxonomic scope" value="Eukaryota"/>
</dbReference>
<evidence type="ECO:0000256" key="2">
    <source>
        <dbReference type="SAM" id="SignalP"/>
    </source>
</evidence>
<dbReference type="InterPro" id="IPR007480">
    <property type="entry name" value="DUF529"/>
</dbReference>
<dbReference type="Pfam" id="PF04385">
    <property type="entry name" value="FAINT"/>
    <property type="match status" value="1"/>
</dbReference>
<dbReference type="EMBL" id="AAGK01000001">
    <property type="protein sequence ID" value="EAN33846.1"/>
    <property type="molecule type" value="Genomic_DNA"/>
</dbReference>
<feature type="region of interest" description="Disordered" evidence="1">
    <location>
        <begin position="256"/>
        <end position="305"/>
    </location>
</feature>
<evidence type="ECO:0000256" key="1">
    <source>
        <dbReference type="SAM" id="MobiDB-lite"/>
    </source>
</evidence>
<feature type="compositionally biased region" description="Basic and acidic residues" evidence="1">
    <location>
        <begin position="381"/>
        <end position="394"/>
    </location>
</feature>
<keyword evidence="2" id="KW-0732">Signal</keyword>
<feature type="region of interest" description="Disordered" evidence="1">
    <location>
        <begin position="319"/>
        <end position="394"/>
    </location>
</feature>
<reference evidence="3 4" key="1">
    <citation type="journal article" date="2005" name="Science">
        <title>Genome sequence of Theileria parva, a bovine pathogen that transforms lymphocytes.</title>
        <authorList>
            <person name="Gardner M.J."/>
            <person name="Bishop R."/>
            <person name="Shah T."/>
            <person name="de Villiers E.P."/>
            <person name="Carlton J.M."/>
            <person name="Hall N."/>
            <person name="Ren Q."/>
            <person name="Paulsen I.T."/>
            <person name="Pain A."/>
            <person name="Berriman M."/>
            <person name="Wilson R.J.M."/>
            <person name="Sato S."/>
            <person name="Ralph S.A."/>
            <person name="Mann D.J."/>
            <person name="Xiong Z."/>
            <person name="Shallom S.J."/>
            <person name="Weidman J."/>
            <person name="Jiang L."/>
            <person name="Lynn J."/>
            <person name="Weaver B."/>
            <person name="Shoaibi A."/>
            <person name="Domingo A.R."/>
            <person name="Wasawo D."/>
            <person name="Crabtree J."/>
            <person name="Wortman J.R."/>
            <person name="Haas B."/>
            <person name="Angiuoli S.V."/>
            <person name="Creasy T.H."/>
            <person name="Lu C."/>
            <person name="Suh B."/>
            <person name="Silva J.C."/>
            <person name="Utterback T.R."/>
            <person name="Feldblyum T.V."/>
            <person name="Pertea M."/>
            <person name="Allen J."/>
            <person name="Nierman W.C."/>
            <person name="Taracha E.L.N."/>
            <person name="Salzberg S.L."/>
            <person name="White O.R."/>
            <person name="Fitzhugh H.A."/>
            <person name="Morzaria S."/>
            <person name="Venter J.C."/>
            <person name="Fraser C.M."/>
            <person name="Nene V."/>
        </authorList>
    </citation>
    <scope>NUCLEOTIDE SEQUENCE [LARGE SCALE GENOMIC DNA]</scope>
    <source>
        <strain evidence="3 4">Muguga</strain>
    </source>
</reference>
<gene>
    <name evidence="3" type="ordered locus">TP01_0608</name>
</gene>
<comment type="caution">
    <text evidence="3">The sequence shown here is derived from an EMBL/GenBank/DDBJ whole genome shotgun (WGS) entry which is preliminary data.</text>
</comment>
<dbReference type="AlphaFoldDB" id="Q4N862"/>
<dbReference type="VEuPathDB" id="PiroplasmaDB:TpMuguga_01g00608"/>
<evidence type="ECO:0000313" key="4">
    <source>
        <dbReference type="Proteomes" id="UP000001949"/>
    </source>
</evidence>
<dbReference type="KEGG" id="tpv:TP01_0608"/>